<keyword evidence="2 6" id="KW-0238">DNA-binding</keyword>
<dbReference type="PANTHER" id="PTHR30146:SF109">
    <property type="entry name" value="HTH-TYPE TRANSCRIPTIONAL REGULATOR GALS"/>
    <property type="match status" value="1"/>
</dbReference>
<dbReference type="InterPro" id="IPR000843">
    <property type="entry name" value="HTH_LacI"/>
</dbReference>
<dbReference type="Gene3D" id="1.10.260.40">
    <property type="entry name" value="lambda repressor-like DNA-binding domains"/>
    <property type="match status" value="1"/>
</dbReference>
<sequence length="363" mass="37662">MGSGGLRCQGPAAGGSEDVVTGPRDRGGPPKAPTMRDVAEAAGVSKALVSMVIRGAAGVSEDSRRRVLAAAEGIGYRANRTASLLARRRTNLLGVTMQVRNAFHAQLVEEIQAAADAAGYQIVLSAVSRTHDEQRALDTLLEFRCEALLLIGAELAEPDLALISAQAPVVVIGRRTDLTGLDVVRAAEDTAMGLAVDHLVGLGHRRILHVTGGTGAVAADRRRGYETAMTWHGLAGEIRLVEGGHTEIDGAAAGELIARHHGRAQAPTAVAAFNDASAIGVMDSLRAAGLAVPQDISVVGVDDAPLAALSGIRLTSVGQSPAEQASWAVRAAVERLDDGRTERREAVLEPRLVVRSSTAPVPA</sequence>
<keyword evidence="3" id="KW-0804">Transcription</keyword>
<dbReference type="PROSITE" id="PS50932">
    <property type="entry name" value="HTH_LACI_2"/>
    <property type="match status" value="1"/>
</dbReference>
<dbReference type="InterPro" id="IPR028082">
    <property type="entry name" value="Peripla_BP_I"/>
</dbReference>
<dbReference type="SMART" id="SM00354">
    <property type="entry name" value="HTH_LACI"/>
    <property type="match status" value="1"/>
</dbReference>
<dbReference type="GO" id="GO:0003700">
    <property type="term" value="F:DNA-binding transcription factor activity"/>
    <property type="evidence" value="ECO:0007669"/>
    <property type="project" value="TreeGrafter"/>
</dbReference>
<evidence type="ECO:0000313" key="7">
    <source>
        <dbReference type="Proteomes" id="UP000460221"/>
    </source>
</evidence>
<dbReference type="GO" id="GO:0000976">
    <property type="term" value="F:transcription cis-regulatory region binding"/>
    <property type="evidence" value="ECO:0007669"/>
    <property type="project" value="TreeGrafter"/>
</dbReference>
<dbReference type="Gene3D" id="3.40.50.2300">
    <property type="match status" value="2"/>
</dbReference>
<evidence type="ECO:0000259" key="5">
    <source>
        <dbReference type="PROSITE" id="PS50932"/>
    </source>
</evidence>
<accession>A0A7K1FIK7</accession>
<keyword evidence="7" id="KW-1185">Reference proteome</keyword>
<reference evidence="6 7" key="1">
    <citation type="submission" date="2019-11" db="EMBL/GenBank/DDBJ databases">
        <authorList>
            <person name="Jiang L.-Q."/>
        </authorList>
    </citation>
    <scope>NUCLEOTIDE SEQUENCE [LARGE SCALE GENOMIC DNA]</scope>
    <source>
        <strain evidence="6 7">YIM 132087</strain>
    </source>
</reference>
<dbReference type="CDD" id="cd01392">
    <property type="entry name" value="HTH_LacI"/>
    <property type="match status" value="1"/>
</dbReference>
<feature type="region of interest" description="Disordered" evidence="4">
    <location>
        <begin position="1"/>
        <end position="35"/>
    </location>
</feature>
<dbReference type="Pfam" id="PF00356">
    <property type="entry name" value="LacI"/>
    <property type="match status" value="1"/>
</dbReference>
<dbReference type="EMBL" id="WLYK01000001">
    <property type="protein sequence ID" value="MTD12724.1"/>
    <property type="molecule type" value="Genomic_DNA"/>
</dbReference>
<name>A0A7K1FIK7_9ACTN</name>
<comment type="caution">
    <text evidence="6">The sequence shown here is derived from an EMBL/GenBank/DDBJ whole genome shotgun (WGS) entry which is preliminary data.</text>
</comment>
<evidence type="ECO:0000256" key="4">
    <source>
        <dbReference type="SAM" id="MobiDB-lite"/>
    </source>
</evidence>
<dbReference type="SUPFAM" id="SSF47413">
    <property type="entry name" value="lambda repressor-like DNA-binding domains"/>
    <property type="match status" value="1"/>
</dbReference>
<organism evidence="6 7">
    <name type="scientific">Nakamurella alba</name>
    <dbReference type="NCBI Taxonomy" id="2665158"/>
    <lineage>
        <taxon>Bacteria</taxon>
        <taxon>Bacillati</taxon>
        <taxon>Actinomycetota</taxon>
        <taxon>Actinomycetes</taxon>
        <taxon>Nakamurellales</taxon>
        <taxon>Nakamurellaceae</taxon>
        <taxon>Nakamurella</taxon>
    </lineage>
</organism>
<dbReference type="Pfam" id="PF13377">
    <property type="entry name" value="Peripla_BP_3"/>
    <property type="match status" value="1"/>
</dbReference>
<proteinExistence type="predicted"/>
<evidence type="ECO:0000256" key="3">
    <source>
        <dbReference type="ARBA" id="ARBA00023163"/>
    </source>
</evidence>
<gene>
    <name evidence="6" type="ORF">GIS00_02025</name>
</gene>
<dbReference type="CDD" id="cd06267">
    <property type="entry name" value="PBP1_LacI_sugar_binding-like"/>
    <property type="match status" value="1"/>
</dbReference>
<evidence type="ECO:0000256" key="2">
    <source>
        <dbReference type="ARBA" id="ARBA00023125"/>
    </source>
</evidence>
<feature type="domain" description="HTH lacI-type" evidence="5">
    <location>
        <begin position="33"/>
        <end position="87"/>
    </location>
</feature>
<dbReference type="PANTHER" id="PTHR30146">
    <property type="entry name" value="LACI-RELATED TRANSCRIPTIONAL REPRESSOR"/>
    <property type="match status" value="1"/>
</dbReference>
<dbReference type="InterPro" id="IPR046335">
    <property type="entry name" value="LacI/GalR-like_sensor"/>
</dbReference>
<evidence type="ECO:0000313" key="6">
    <source>
        <dbReference type="EMBL" id="MTD12724.1"/>
    </source>
</evidence>
<dbReference type="SUPFAM" id="SSF53822">
    <property type="entry name" value="Periplasmic binding protein-like I"/>
    <property type="match status" value="1"/>
</dbReference>
<dbReference type="Proteomes" id="UP000460221">
    <property type="component" value="Unassembled WGS sequence"/>
</dbReference>
<evidence type="ECO:0000256" key="1">
    <source>
        <dbReference type="ARBA" id="ARBA00023015"/>
    </source>
</evidence>
<protein>
    <submittedName>
        <fullName evidence="6">LacI family DNA-binding transcriptional regulator</fullName>
    </submittedName>
</protein>
<keyword evidence="1" id="KW-0805">Transcription regulation</keyword>
<dbReference type="InterPro" id="IPR010982">
    <property type="entry name" value="Lambda_DNA-bd_dom_sf"/>
</dbReference>
<dbReference type="AlphaFoldDB" id="A0A7K1FIK7"/>